<dbReference type="Gene3D" id="2.60.40.10">
    <property type="entry name" value="Immunoglobulins"/>
    <property type="match status" value="1"/>
</dbReference>
<dbReference type="GO" id="GO:0042289">
    <property type="term" value="F:MHC class II protein binding"/>
    <property type="evidence" value="ECO:0007669"/>
    <property type="project" value="TreeGrafter"/>
</dbReference>
<dbReference type="KEGG" id="bspl:114850176"/>
<dbReference type="GO" id="GO:1990782">
    <property type="term" value="F:protein tyrosine kinase binding"/>
    <property type="evidence" value="ECO:0007669"/>
    <property type="project" value="TreeGrafter"/>
</dbReference>
<accession>A0A9W2XLE0</accession>
<dbReference type="Pfam" id="PF07686">
    <property type="entry name" value="V-set"/>
    <property type="match status" value="1"/>
</dbReference>
<dbReference type="GO" id="GO:0009897">
    <property type="term" value="C:external side of plasma membrane"/>
    <property type="evidence" value="ECO:0007669"/>
    <property type="project" value="TreeGrafter"/>
</dbReference>
<evidence type="ECO:0000313" key="4">
    <source>
        <dbReference type="RefSeq" id="XP_055362472.1"/>
    </source>
</evidence>
<evidence type="ECO:0000256" key="1">
    <source>
        <dbReference type="SAM" id="SignalP"/>
    </source>
</evidence>
<organism evidence="3 4">
    <name type="scientific">Betta splendens</name>
    <name type="common">Siamese fighting fish</name>
    <dbReference type="NCBI Taxonomy" id="158456"/>
    <lineage>
        <taxon>Eukaryota</taxon>
        <taxon>Metazoa</taxon>
        <taxon>Chordata</taxon>
        <taxon>Craniata</taxon>
        <taxon>Vertebrata</taxon>
        <taxon>Euteleostomi</taxon>
        <taxon>Actinopterygii</taxon>
        <taxon>Neopterygii</taxon>
        <taxon>Teleostei</taxon>
        <taxon>Neoteleostei</taxon>
        <taxon>Acanthomorphata</taxon>
        <taxon>Anabantaria</taxon>
        <taxon>Anabantiformes</taxon>
        <taxon>Anabantoidei</taxon>
        <taxon>Osphronemidae</taxon>
        <taxon>Betta</taxon>
    </lineage>
</organism>
<dbReference type="Proteomes" id="UP000515150">
    <property type="component" value="Chromosome 24"/>
</dbReference>
<gene>
    <name evidence="4" type="primary">LOC114850176</name>
</gene>
<dbReference type="SMART" id="SM00409">
    <property type="entry name" value="IG"/>
    <property type="match status" value="1"/>
</dbReference>
<keyword evidence="3" id="KW-1185">Reference proteome</keyword>
<dbReference type="GO" id="GO:0035723">
    <property type="term" value="P:interleukin-15-mediated signaling pathway"/>
    <property type="evidence" value="ECO:0007669"/>
    <property type="project" value="TreeGrafter"/>
</dbReference>
<feature type="chain" id="PRO_5040728360" evidence="1">
    <location>
        <begin position="22"/>
        <end position="314"/>
    </location>
</feature>
<feature type="signal peptide" evidence="1">
    <location>
        <begin position="1"/>
        <end position="21"/>
    </location>
</feature>
<dbReference type="GO" id="GO:0042110">
    <property type="term" value="P:T cell activation"/>
    <property type="evidence" value="ECO:0007669"/>
    <property type="project" value="TreeGrafter"/>
</dbReference>
<reference evidence="4" key="1">
    <citation type="submission" date="2025-08" db="UniProtKB">
        <authorList>
            <consortium name="RefSeq"/>
        </authorList>
    </citation>
    <scope>IDENTIFICATION</scope>
</reference>
<keyword evidence="1" id="KW-0732">Signal</keyword>
<proteinExistence type="predicted"/>
<evidence type="ECO:0000313" key="3">
    <source>
        <dbReference type="Proteomes" id="UP000515150"/>
    </source>
</evidence>
<dbReference type="PANTHER" id="PTHR11422:SF5">
    <property type="entry name" value="DIVERSE IMMUNOGLOBULIN DOMAIN-CONTAINING PROTEIN 1.1 ISOFORM X1-RELATED"/>
    <property type="match status" value="1"/>
</dbReference>
<dbReference type="InterPro" id="IPR036179">
    <property type="entry name" value="Ig-like_dom_sf"/>
</dbReference>
<sequence>MVGHTWIHSLLIVTGLQFTGAALIRRGHDVSFPCNNLIPDQSQCDATVWIYSVSGSASVELVTHGEIKENDASKSNRLSLTENCSLVIKQVTDQDAGRYTCRQFKSGRQQGVDAAVDLSVVTLTQHEHDNKVTLNCRVLTRRWKTCRAMWLFEDKDLEKTSIKSSESLCDAVVTFSRSSFYSSRSITSFKCEVRDDHNHQSSTFNLQPPNAATAATESSVLSSTAAGDDKPPATGAESWFHALPLSLPLARPLLLPLSDTSVPVVLPSSCAVCGSDSALTCSWLQPAPVKPAELSCLCWSQVEVCGGTSWSRWL</sequence>
<dbReference type="OrthoDB" id="8444542at2759"/>
<feature type="domain" description="Immunoglobulin" evidence="2">
    <location>
        <begin position="19"/>
        <end position="121"/>
    </location>
</feature>
<dbReference type="AlphaFoldDB" id="A0A9W2XLE0"/>
<name>A0A9W2XLE0_BETSP</name>
<dbReference type="GeneID" id="114850176"/>
<dbReference type="PANTHER" id="PTHR11422">
    <property type="entry name" value="T-CELL SURFACE GLYCOPROTEIN CD4"/>
    <property type="match status" value="1"/>
</dbReference>
<protein>
    <submittedName>
        <fullName evidence="4">Uncharacterized protein LOC114850176</fullName>
    </submittedName>
</protein>
<dbReference type="InterPro" id="IPR003599">
    <property type="entry name" value="Ig_sub"/>
</dbReference>
<dbReference type="InterPro" id="IPR013106">
    <property type="entry name" value="Ig_V-set"/>
</dbReference>
<dbReference type="SUPFAM" id="SSF48726">
    <property type="entry name" value="Immunoglobulin"/>
    <property type="match status" value="2"/>
</dbReference>
<dbReference type="RefSeq" id="XP_055362472.1">
    <property type="nucleotide sequence ID" value="XM_055506497.1"/>
</dbReference>
<dbReference type="GO" id="GO:0070374">
    <property type="term" value="P:positive regulation of ERK1 and ERK2 cascade"/>
    <property type="evidence" value="ECO:0007669"/>
    <property type="project" value="TreeGrafter"/>
</dbReference>
<evidence type="ECO:0000259" key="2">
    <source>
        <dbReference type="SMART" id="SM00409"/>
    </source>
</evidence>
<dbReference type="InterPro" id="IPR013783">
    <property type="entry name" value="Ig-like_fold"/>
</dbReference>
<dbReference type="GO" id="GO:0045121">
    <property type="term" value="C:membrane raft"/>
    <property type="evidence" value="ECO:0007669"/>
    <property type="project" value="TreeGrafter"/>
</dbReference>